<name>A0A2H0KBP1_9BACT</name>
<dbReference type="AlphaFoldDB" id="A0A2H0KBP1"/>
<dbReference type="EMBL" id="PCVG01000087">
    <property type="protein sequence ID" value="PIQ68013.1"/>
    <property type="molecule type" value="Genomic_DNA"/>
</dbReference>
<gene>
    <name evidence="3" type="ORF">COV91_06405</name>
</gene>
<keyword evidence="1" id="KW-0812">Transmembrane</keyword>
<organism evidence="3 4">
    <name type="scientific">Candidatus Taylorbacteria bacterium CG11_big_fil_rev_8_21_14_0_20_46_11</name>
    <dbReference type="NCBI Taxonomy" id="1975025"/>
    <lineage>
        <taxon>Bacteria</taxon>
        <taxon>Candidatus Tayloriibacteriota</taxon>
    </lineage>
</organism>
<dbReference type="InterPro" id="IPR018911">
    <property type="entry name" value="Gmad2_Ig-like_dom"/>
</dbReference>
<comment type="caution">
    <text evidence="3">The sequence shown here is derived from an EMBL/GenBank/DDBJ whole genome shotgun (WGS) entry which is preliminary data.</text>
</comment>
<evidence type="ECO:0000259" key="2">
    <source>
        <dbReference type="Pfam" id="PF10648"/>
    </source>
</evidence>
<feature type="domain" description="Bacterial spore germination immunoglobulin-like" evidence="2">
    <location>
        <begin position="83"/>
        <end position="159"/>
    </location>
</feature>
<accession>A0A2H0KBP1</accession>
<proteinExistence type="predicted"/>
<feature type="transmembrane region" description="Helical" evidence="1">
    <location>
        <begin position="16"/>
        <end position="33"/>
    </location>
</feature>
<dbReference type="Proteomes" id="UP000229342">
    <property type="component" value="Unassembled WGS sequence"/>
</dbReference>
<evidence type="ECO:0000256" key="1">
    <source>
        <dbReference type="SAM" id="Phobius"/>
    </source>
</evidence>
<evidence type="ECO:0000313" key="3">
    <source>
        <dbReference type="EMBL" id="PIQ68013.1"/>
    </source>
</evidence>
<dbReference type="Pfam" id="PF10648">
    <property type="entry name" value="Gmad2"/>
    <property type="match status" value="1"/>
</dbReference>
<keyword evidence="1" id="KW-1133">Transmembrane helix</keyword>
<evidence type="ECO:0000313" key="4">
    <source>
        <dbReference type="Proteomes" id="UP000229342"/>
    </source>
</evidence>
<protein>
    <recommendedName>
        <fullName evidence="2">Bacterial spore germination immunoglobulin-like domain-containing protein</fullName>
    </recommendedName>
</protein>
<reference evidence="3 4" key="1">
    <citation type="submission" date="2017-09" db="EMBL/GenBank/DDBJ databases">
        <title>Depth-based differentiation of microbial function through sediment-hosted aquifers and enrichment of novel symbionts in the deep terrestrial subsurface.</title>
        <authorList>
            <person name="Probst A.J."/>
            <person name="Ladd B."/>
            <person name="Jarett J.K."/>
            <person name="Geller-Mcgrath D.E."/>
            <person name="Sieber C.M."/>
            <person name="Emerson J.B."/>
            <person name="Anantharaman K."/>
            <person name="Thomas B.C."/>
            <person name="Malmstrom R."/>
            <person name="Stieglmeier M."/>
            <person name="Klingl A."/>
            <person name="Woyke T."/>
            <person name="Ryan C.M."/>
            <person name="Banfield J.F."/>
        </authorList>
    </citation>
    <scope>NUCLEOTIDE SEQUENCE [LARGE SCALE GENOMIC DNA]</scope>
    <source>
        <strain evidence="3">CG11_big_fil_rev_8_21_14_0_20_46_11</strain>
    </source>
</reference>
<keyword evidence="1" id="KW-0472">Membrane</keyword>
<sequence length="190" mass="21283">MIYYMNPRRQKAKKQILFGVVLLLIAGGLYWLGRPPVHIATTFLECVAQGNPVMESYPRQCRDTEGTTFREDIGNELEKDNVIRIAEPRPNGEVASPLTVKGVARGNWFFEGDFPIVVTDWDGKIVGEGHATADGEWMTEEFVSFSGTVEFDTTQIQGGYSNRGTLILKKDNPSDLPENDDALEIPVRFK</sequence>